<protein>
    <submittedName>
        <fullName evidence="1">Uncharacterized protein</fullName>
    </submittedName>
</protein>
<evidence type="ECO:0000313" key="1">
    <source>
        <dbReference type="EMBL" id="GJD65780.1"/>
    </source>
</evidence>
<organism evidence="1 2">
    <name type="scientific">Methylobacterium frigidaeris</name>
    <dbReference type="NCBI Taxonomy" id="2038277"/>
    <lineage>
        <taxon>Bacteria</taxon>
        <taxon>Pseudomonadati</taxon>
        <taxon>Pseudomonadota</taxon>
        <taxon>Alphaproteobacteria</taxon>
        <taxon>Hyphomicrobiales</taxon>
        <taxon>Methylobacteriaceae</taxon>
        <taxon>Methylobacterium</taxon>
    </lineage>
</organism>
<dbReference type="RefSeq" id="WP_099902252.1">
    <property type="nucleotide sequence ID" value="NZ_BPQJ01000047.1"/>
</dbReference>
<keyword evidence="2" id="KW-1185">Reference proteome</keyword>
<name>A0AA37HH19_9HYPH</name>
<accession>A0AA37HH19</accession>
<dbReference type="Proteomes" id="UP001055286">
    <property type="component" value="Unassembled WGS sequence"/>
</dbReference>
<reference evidence="1" key="2">
    <citation type="submission" date="2021-08" db="EMBL/GenBank/DDBJ databases">
        <authorList>
            <person name="Tani A."/>
            <person name="Ola A."/>
            <person name="Ogura Y."/>
            <person name="Katsura K."/>
            <person name="Hayashi T."/>
        </authorList>
    </citation>
    <scope>NUCLEOTIDE SEQUENCE</scope>
    <source>
        <strain evidence="1">JCM 32048</strain>
    </source>
</reference>
<dbReference type="EMBL" id="BPQJ01000047">
    <property type="protein sequence ID" value="GJD65780.1"/>
    <property type="molecule type" value="Genomic_DNA"/>
</dbReference>
<proteinExistence type="predicted"/>
<comment type="caution">
    <text evidence="1">The sequence shown here is derived from an EMBL/GenBank/DDBJ whole genome shotgun (WGS) entry which is preliminary data.</text>
</comment>
<reference evidence="1" key="1">
    <citation type="journal article" date="2016" name="Front. Microbiol.">
        <title>Genome Sequence of the Piezophilic, Mesophilic Sulfate-Reducing Bacterium Desulfovibrio indicus J2T.</title>
        <authorList>
            <person name="Cao J."/>
            <person name="Maignien L."/>
            <person name="Shao Z."/>
            <person name="Alain K."/>
            <person name="Jebbar M."/>
        </authorList>
    </citation>
    <scope>NUCLEOTIDE SEQUENCE</scope>
    <source>
        <strain evidence="1">JCM 32048</strain>
    </source>
</reference>
<dbReference type="AlphaFoldDB" id="A0AA37HH19"/>
<evidence type="ECO:0000313" key="2">
    <source>
        <dbReference type="Proteomes" id="UP001055286"/>
    </source>
</evidence>
<gene>
    <name evidence="1" type="ORF">MPEAHAMD_5975</name>
</gene>
<sequence length="97" mass="10784">MQTVDIAAIEALVREALPRATEEEVAAIVALCEGRALHRDNADLLRPFHPRDRERTRVGRVETLVGCLVTGQRNGWYGNAIRPDHRRFIEGAAARAA</sequence>